<dbReference type="AlphaFoldDB" id="A0A194RM45"/>
<reference evidence="3 4" key="1">
    <citation type="journal article" date="2015" name="Nat. Commun.">
        <title>Outbred genome sequencing and CRISPR/Cas9 gene editing in butterflies.</title>
        <authorList>
            <person name="Li X."/>
            <person name="Fan D."/>
            <person name="Zhang W."/>
            <person name="Liu G."/>
            <person name="Zhang L."/>
            <person name="Zhao L."/>
            <person name="Fang X."/>
            <person name="Chen L."/>
            <person name="Dong Y."/>
            <person name="Chen Y."/>
            <person name="Ding Y."/>
            <person name="Zhao R."/>
            <person name="Feng M."/>
            <person name="Zhu Y."/>
            <person name="Feng Y."/>
            <person name="Jiang X."/>
            <person name="Zhu D."/>
            <person name="Xiang H."/>
            <person name="Feng X."/>
            <person name="Li S."/>
            <person name="Wang J."/>
            <person name="Zhang G."/>
            <person name="Kronforst M.R."/>
            <person name="Wang W."/>
        </authorList>
    </citation>
    <scope>NUCLEOTIDE SEQUENCE [LARGE SCALE GENOMIC DNA]</scope>
    <source>
        <strain evidence="3">Ya'a_city_454_Pm</strain>
        <tissue evidence="3">Whole body</tissue>
    </source>
</reference>
<name>A0A194RM45_PAPMA</name>
<feature type="transmembrane region" description="Helical" evidence="2">
    <location>
        <begin position="68"/>
        <end position="86"/>
    </location>
</feature>
<evidence type="ECO:0000256" key="2">
    <source>
        <dbReference type="SAM" id="Phobius"/>
    </source>
</evidence>
<sequence>MAADTGMDTCPSPEITDSRKRPLDGDSENGDIKRSHFSSVQDLVTALPLANGHGNITSHFGESSACTFVLLFIGFVVVGGAHGAWLTRAELTRRLRCCSRLPQAITFRPSALRPPRRVSMRRRRRTPSCKLHSTANLASMS</sequence>
<protein>
    <submittedName>
        <fullName evidence="3">Uncharacterized protein</fullName>
    </submittedName>
</protein>
<dbReference type="InParanoid" id="A0A194RM45"/>
<accession>A0A194RM45</accession>
<organism evidence="3 4">
    <name type="scientific">Papilio machaon</name>
    <name type="common">Old World swallowtail butterfly</name>
    <dbReference type="NCBI Taxonomy" id="76193"/>
    <lineage>
        <taxon>Eukaryota</taxon>
        <taxon>Metazoa</taxon>
        <taxon>Ecdysozoa</taxon>
        <taxon>Arthropoda</taxon>
        <taxon>Hexapoda</taxon>
        <taxon>Insecta</taxon>
        <taxon>Pterygota</taxon>
        <taxon>Neoptera</taxon>
        <taxon>Endopterygota</taxon>
        <taxon>Lepidoptera</taxon>
        <taxon>Glossata</taxon>
        <taxon>Ditrysia</taxon>
        <taxon>Papilionoidea</taxon>
        <taxon>Papilionidae</taxon>
        <taxon>Papilioninae</taxon>
        <taxon>Papilio</taxon>
    </lineage>
</organism>
<keyword evidence="2" id="KW-0812">Transmembrane</keyword>
<evidence type="ECO:0000256" key="1">
    <source>
        <dbReference type="SAM" id="MobiDB-lite"/>
    </source>
</evidence>
<feature type="compositionally biased region" description="Basic and acidic residues" evidence="1">
    <location>
        <begin position="16"/>
        <end position="33"/>
    </location>
</feature>
<dbReference type="EMBL" id="KQ460205">
    <property type="protein sequence ID" value="KPJ17056.1"/>
    <property type="molecule type" value="Genomic_DNA"/>
</dbReference>
<dbReference type="Proteomes" id="UP000053240">
    <property type="component" value="Unassembled WGS sequence"/>
</dbReference>
<keyword evidence="2" id="KW-1133">Transmembrane helix</keyword>
<keyword evidence="4" id="KW-1185">Reference proteome</keyword>
<evidence type="ECO:0000313" key="4">
    <source>
        <dbReference type="Proteomes" id="UP000053240"/>
    </source>
</evidence>
<evidence type="ECO:0000313" key="3">
    <source>
        <dbReference type="EMBL" id="KPJ17056.1"/>
    </source>
</evidence>
<gene>
    <name evidence="3" type="ORF">RR48_13912</name>
</gene>
<proteinExistence type="predicted"/>
<feature type="region of interest" description="Disordered" evidence="1">
    <location>
        <begin position="1"/>
        <end position="33"/>
    </location>
</feature>
<keyword evidence="2" id="KW-0472">Membrane</keyword>